<name>A0A812TSD4_SYMPI</name>
<feature type="domain" description="DUF6570" evidence="1">
    <location>
        <begin position="50"/>
        <end position="194"/>
    </location>
</feature>
<evidence type="ECO:0000313" key="3">
    <source>
        <dbReference type="Proteomes" id="UP000649617"/>
    </source>
</evidence>
<dbReference type="EMBL" id="CAJNIZ010032223">
    <property type="protein sequence ID" value="CAE7535713.1"/>
    <property type="molecule type" value="Genomic_DNA"/>
</dbReference>
<accession>A0A812TSD4</accession>
<proteinExistence type="predicted"/>
<evidence type="ECO:0000259" key="1">
    <source>
        <dbReference type="Pfam" id="PF20209"/>
    </source>
</evidence>
<gene>
    <name evidence="2" type="ORF">SPIL2461_LOCUS14153</name>
</gene>
<protein>
    <recommendedName>
        <fullName evidence="1">DUF6570 domain-containing protein</fullName>
    </recommendedName>
</protein>
<evidence type="ECO:0000313" key="2">
    <source>
        <dbReference type="EMBL" id="CAE7535713.1"/>
    </source>
</evidence>
<dbReference type="Pfam" id="PF20209">
    <property type="entry name" value="DUF6570"/>
    <property type="match status" value="1"/>
</dbReference>
<sequence length="519" mass="56998">MEWLDRQTVDDALSGRSKRSIEAHERAMAAAKLLGCVDCLDAFSTQSPRSRKYALANDMWLDRPDPLLWQANLTHELRLGLAKMVATKVALRAGEPRSSSPTFYQSGYIGSSVVFHNGDARHAVEKLPPQQLNDALAASFCVNLPGEASVESCRAVVSQAASLQLHREQFLAQADKLRRTNPVYEMGVRQIDEEGVKSPAPPPVLDCALPAVVGEEGPGRIASTGPETATEGQQAAKVDVNDARGVDQACIFAMQPHAQNAKQHEVSACAAQMMEKLREFKQAGERSVAKEMEAMIDGKCTLLDERGRDVGSCRYVRRFMGLAGSFRLTIDVARWSERRELADSVIGRLAFEDQEADVNSQLDAGCEELKLNRKEPESALDCKELRSVRGGGRTIRHLYVARGKKALSLWGWRIWTMAKPRLWRYRDAGNLYERETASTTAEWAAALLQSTALHMMATVSRLMDQRAAGYHVSRNGGMGYAKKLEKLTAEDMAAAARILPENAGLESLTLNDSTVPGAA</sequence>
<keyword evidence="3" id="KW-1185">Reference proteome</keyword>
<reference evidence="2" key="1">
    <citation type="submission" date="2021-02" db="EMBL/GenBank/DDBJ databases">
        <authorList>
            <person name="Dougan E. K."/>
            <person name="Rhodes N."/>
            <person name="Thang M."/>
            <person name="Chan C."/>
        </authorList>
    </citation>
    <scope>NUCLEOTIDE SEQUENCE</scope>
</reference>
<dbReference type="AlphaFoldDB" id="A0A812TSD4"/>
<dbReference type="OrthoDB" id="437137at2759"/>
<organism evidence="2 3">
    <name type="scientific">Symbiodinium pilosum</name>
    <name type="common">Dinoflagellate</name>
    <dbReference type="NCBI Taxonomy" id="2952"/>
    <lineage>
        <taxon>Eukaryota</taxon>
        <taxon>Sar</taxon>
        <taxon>Alveolata</taxon>
        <taxon>Dinophyceae</taxon>
        <taxon>Suessiales</taxon>
        <taxon>Symbiodiniaceae</taxon>
        <taxon>Symbiodinium</taxon>
    </lineage>
</organism>
<dbReference type="Proteomes" id="UP000649617">
    <property type="component" value="Unassembled WGS sequence"/>
</dbReference>
<dbReference type="InterPro" id="IPR046700">
    <property type="entry name" value="DUF6570"/>
</dbReference>
<comment type="caution">
    <text evidence="2">The sequence shown here is derived from an EMBL/GenBank/DDBJ whole genome shotgun (WGS) entry which is preliminary data.</text>
</comment>